<sequence>THMGKQMAEYLNGTPQANPWRDLTFKRIPGHFGPPWFLPFAGTYYKAKDMVR</sequence>
<proteinExistence type="predicted"/>
<dbReference type="AlphaFoldDB" id="A0A417XS43"/>
<name>A0A417XS43_9ACTN</name>
<feature type="non-terminal residue" evidence="1">
    <location>
        <position position="1"/>
    </location>
</feature>
<reference evidence="1 2" key="1">
    <citation type="submission" date="2018-09" db="EMBL/GenBank/DDBJ databases">
        <title>Genome sequencing of Nocardioides immobilis CCTCC AB 2017083 for comparison to Nocardioides silvaticus.</title>
        <authorList>
            <person name="Li C."/>
            <person name="Wang G."/>
        </authorList>
    </citation>
    <scope>NUCLEOTIDE SEQUENCE [LARGE SCALE GENOMIC DNA]</scope>
    <source>
        <strain evidence="1 2">CCTCC AB 2017083</strain>
    </source>
</reference>
<dbReference type="EMBL" id="QXGH01000058">
    <property type="protein sequence ID" value="RHW22757.1"/>
    <property type="molecule type" value="Genomic_DNA"/>
</dbReference>
<evidence type="ECO:0000313" key="1">
    <source>
        <dbReference type="EMBL" id="RHW22757.1"/>
    </source>
</evidence>
<keyword evidence="2" id="KW-1185">Reference proteome</keyword>
<evidence type="ECO:0000313" key="2">
    <source>
        <dbReference type="Proteomes" id="UP000283644"/>
    </source>
</evidence>
<protein>
    <submittedName>
        <fullName evidence="1">FAD-dependent oxidoreductase</fullName>
    </submittedName>
</protein>
<organism evidence="1 2">
    <name type="scientific">Nocardioides immobilis</name>
    <dbReference type="NCBI Taxonomy" id="2049295"/>
    <lineage>
        <taxon>Bacteria</taxon>
        <taxon>Bacillati</taxon>
        <taxon>Actinomycetota</taxon>
        <taxon>Actinomycetes</taxon>
        <taxon>Propionibacteriales</taxon>
        <taxon>Nocardioidaceae</taxon>
        <taxon>Nocardioides</taxon>
    </lineage>
</organism>
<dbReference type="Proteomes" id="UP000283644">
    <property type="component" value="Unassembled WGS sequence"/>
</dbReference>
<gene>
    <name evidence="1" type="ORF">D0Z08_31235</name>
</gene>
<accession>A0A417XS43</accession>
<comment type="caution">
    <text evidence="1">The sequence shown here is derived from an EMBL/GenBank/DDBJ whole genome shotgun (WGS) entry which is preliminary data.</text>
</comment>